<gene>
    <name evidence="2" type="ORF">H9Q79_07775</name>
</gene>
<dbReference type="EMBL" id="CP060635">
    <property type="protein sequence ID" value="QNM10157.1"/>
    <property type="molecule type" value="Genomic_DNA"/>
</dbReference>
<dbReference type="Proteomes" id="UP000515860">
    <property type="component" value="Chromosome"/>
</dbReference>
<keyword evidence="3" id="KW-1185">Reference proteome</keyword>
<name>A0A7G9GH75_9FIRM</name>
<dbReference type="AlphaFoldDB" id="A0A7G9GH75"/>
<dbReference type="Gene3D" id="3.20.20.210">
    <property type="match status" value="1"/>
</dbReference>
<evidence type="ECO:0000259" key="1">
    <source>
        <dbReference type="Pfam" id="PF01208"/>
    </source>
</evidence>
<dbReference type="RefSeq" id="WP_118647720.1">
    <property type="nucleotide sequence ID" value="NZ_CP060635.1"/>
</dbReference>
<feature type="domain" description="Uroporphyrinogen decarboxylase (URO-D)" evidence="1">
    <location>
        <begin position="173"/>
        <end position="304"/>
    </location>
</feature>
<dbReference type="KEGG" id="whj:H9Q79_07775"/>
<dbReference type="GO" id="GO:0006779">
    <property type="term" value="P:porphyrin-containing compound biosynthetic process"/>
    <property type="evidence" value="ECO:0007669"/>
    <property type="project" value="InterPro"/>
</dbReference>
<evidence type="ECO:0000313" key="3">
    <source>
        <dbReference type="Proteomes" id="UP000515860"/>
    </source>
</evidence>
<sequence length="364" mass="42348">MGIAFDKQELNVLGHYESIRPGKDGVPKLDSPVTVKENTMLALNGKRPFWYPMVGMAGGDYKPFRPRMFPDLFVAHDAMDGEAPMEWDRIGKVQEGWFDTKWRYVDQVGGAMIEPGTEKIHSIQDWEKLTWPDLSQLDWEGNAQANQRYLSSELPIEFCIPTTYWERVMSILDVSNAAVMMIEDDDREACNAFFTKLTDLYVDMMHRVKKFYDPDIILMHDDWGHQRGPFFSRDTFDERLLPHFKRIVRTIHDLGMRFELHCCGMAEAFVPEMIEIGIDLWIPQNMNHVPELVSKYRNQGLLFGVYVPVVAPGMPDEEELSQKIAKEFYETYGDGPVAYINYGFSDVLYKYMYEYGRKAYSMKI</sequence>
<accession>A0A7G9GH75</accession>
<protein>
    <recommendedName>
        <fullName evidence="1">Uroporphyrinogen decarboxylase (URO-D) domain-containing protein</fullName>
    </recommendedName>
</protein>
<reference evidence="2 3" key="1">
    <citation type="submission" date="2020-08" db="EMBL/GenBank/DDBJ databases">
        <authorList>
            <person name="Liu C."/>
            <person name="Sun Q."/>
        </authorList>
    </citation>
    <scope>NUCLEOTIDE SEQUENCE [LARGE SCALE GENOMIC DNA]</scope>
    <source>
        <strain evidence="2 3">NSJ-29</strain>
    </source>
</reference>
<proteinExistence type="predicted"/>
<dbReference type="GO" id="GO:0004853">
    <property type="term" value="F:uroporphyrinogen decarboxylase activity"/>
    <property type="evidence" value="ECO:0007669"/>
    <property type="project" value="InterPro"/>
</dbReference>
<dbReference type="SUPFAM" id="SSF51726">
    <property type="entry name" value="UROD/MetE-like"/>
    <property type="match status" value="1"/>
</dbReference>
<dbReference type="InterPro" id="IPR038071">
    <property type="entry name" value="UROD/MetE-like_sf"/>
</dbReference>
<evidence type="ECO:0000313" key="2">
    <source>
        <dbReference type="EMBL" id="QNM10157.1"/>
    </source>
</evidence>
<dbReference type="InterPro" id="IPR000257">
    <property type="entry name" value="Uroporphyrinogen_deCOase"/>
</dbReference>
<organism evidence="2 3">
    <name type="scientific">Wansuia hejianensis</name>
    <dbReference type="NCBI Taxonomy" id="2763667"/>
    <lineage>
        <taxon>Bacteria</taxon>
        <taxon>Bacillati</taxon>
        <taxon>Bacillota</taxon>
        <taxon>Clostridia</taxon>
        <taxon>Lachnospirales</taxon>
        <taxon>Lachnospiraceae</taxon>
        <taxon>Wansuia</taxon>
    </lineage>
</organism>
<dbReference type="Pfam" id="PF01208">
    <property type="entry name" value="URO-D"/>
    <property type="match status" value="1"/>
</dbReference>